<feature type="compositionally biased region" description="Basic and acidic residues" evidence="6">
    <location>
        <begin position="617"/>
        <end position="628"/>
    </location>
</feature>
<feature type="compositionally biased region" description="Polar residues" evidence="6">
    <location>
        <begin position="26"/>
        <end position="45"/>
    </location>
</feature>
<accession>A0A9F5IIS0</accession>
<gene>
    <name evidence="8" type="primary">CEP164</name>
</gene>
<feature type="region of interest" description="Disordered" evidence="6">
    <location>
        <begin position="615"/>
        <end position="637"/>
    </location>
</feature>
<evidence type="ECO:0000313" key="7">
    <source>
        <dbReference type="Proteomes" id="UP000695026"/>
    </source>
</evidence>
<feature type="compositionally biased region" description="Basic and acidic residues" evidence="6">
    <location>
        <begin position="312"/>
        <end position="323"/>
    </location>
</feature>
<dbReference type="GO" id="GO:0005737">
    <property type="term" value="C:cytoplasm"/>
    <property type="evidence" value="ECO:0007669"/>
    <property type="project" value="UniProtKB-SubCell"/>
</dbReference>
<dbReference type="GO" id="GO:0060271">
    <property type="term" value="P:cilium assembly"/>
    <property type="evidence" value="ECO:0007669"/>
    <property type="project" value="TreeGrafter"/>
</dbReference>
<dbReference type="GeneID" id="103062447"/>
<feature type="coiled-coil region" evidence="5">
    <location>
        <begin position="672"/>
        <end position="954"/>
    </location>
</feature>
<dbReference type="KEGG" id="pbi:103062447"/>
<dbReference type="Proteomes" id="UP000695026">
    <property type="component" value="Unplaced"/>
</dbReference>
<dbReference type="CTD" id="22897"/>
<feature type="compositionally biased region" description="Basic and acidic residues" evidence="6">
    <location>
        <begin position="1094"/>
        <end position="1107"/>
    </location>
</feature>
<dbReference type="RefSeq" id="XP_025019872.1">
    <property type="nucleotide sequence ID" value="XM_025164104.1"/>
</dbReference>
<protein>
    <submittedName>
        <fullName evidence="8">Centrosomal protein of 164 kDa isoform X1</fullName>
    </submittedName>
</protein>
<sequence length="1472" mass="165286">MEVHSEPGILPSTSFYRVSSPILSSGHASPDLEQQGSLGTQNDSFLKNHKGKVSDTGDLSRLLSNPAPGKLQPLLSAKSNRTHQILADVEKILGRAASSSRSDVNHQTCQDVTTEIRCAAASGVFSDLEAEDLDSVHLVKPLFQTLKKPSQTIAGATIVLDLGEVKDRRLFLEGEKQGEDHGEGHAEGDGLQSLVRKEDFLQTVEKEMQLLPSATAFSLISQTSRTLEGQGDIHYFQNEVLRPLERIKESRRKKKKLSEQCQATEPSTWQIKAPVPHSQLQASVELGAKTGTCGSDGFSLAVVSSPTPGQLIEEKKHDPRIDSDGGNSISVASSLSDHLASQVLGEVDNFSWDLQSSCESEHPTKHLPSPQRSFLEAVNTQAQSSPDNQSSSECYSEDQKFYQHVLHMVKKSRRAGSSVPEPLKGQKDNSKGPGADQTVDPDVAGEGTIETTAARLKQGAAAPKAERFKPSEGQTCILQDNQAGEQPVHNTGLMEEACRLGLSPEGNGVKEPSTYRKSLLKSKNEEEKEEACLYHLAAGATENKEVSESMHERAGVLQNPRVDIGVILEQKSPMLENVLDVADLSPVLNGPKFELNTAAIESTWIEKDKSWMVQEKNQNKDSLEEEQNRGSAVATESRKFETEIKPIKPWKIHTGRSLEEITKVEEANMYLLQEKQTHVQNLQEELQQEKEEEIQMLPPQKESALRLAQEATLNQLKEELESFRQSEREKLKEQKLLSLERIKKEAETTEQAEQMALEQKNQRALDELREKLCREKELAMQELQAQFAAEIQQQKSATIEEHQKVILTLQMEIMEAQRREEAELQKELESVEQKVQQKRHQVAEYERELSDLLKEKRQEVEREHVRELEKMQKIHQEALARIRVQHEDQERKQKAELLATLQNELERMRPLHQAELEALLKKHVEQLKDLHQSHQEQEKKAQDAELELELRTKDAQTRAAQLCAQEEAWKKKRQQVLEEEKQLEEGRNEAALAARSHLEESQKAQANLEDTLQQLHRALAELQDQKKKLESQVALLQLQSQQLERRTSELEETIRTKQELLKKLDKECSEATSPRKKEEALRVEDLQGDCPEPSSREMASETPKSNEESSLLLNQVRHYISAEGASLKTAKEFLVRQTRSMRKRQTALRAAKQHWYHDLQGTQAVQDSSHSQVLEGVLRNLEEEGRQLDEMKSAMRKGQELLKKKEERLSQLESSLLEEFSDEDTIKGMACKKMVTFDLSDSEDTSSLMSADQSPHKIADLKPDIQFSPFDKIQYLTDSLQRITSDLNCVLRLLSTFSSQQSLFTSTQGQSLAPLARDGIPLTAYTSLARAYSATPFVPSTGPQSVWCSSSGPSPAAVSGQSVDSMLTEKWRKYFPGKFPLPCGGLGAQDDKLDSLTTGEQVCLFQHLPFQGSKTEKPNIQSMIDANKKWLESFKHSSKGPLLASTSRSSSSGSGLVQLGLDENNQIKVYHF</sequence>
<evidence type="ECO:0000313" key="8">
    <source>
        <dbReference type="RefSeq" id="XP_025019872.1"/>
    </source>
</evidence>
<dbReference type="GO" id="GO:0005814">
    <property type="term" value="C:centriole"/>
    <property type="evidence" value="ECO:0007669"/>
    <property type="project" value="TreeGrafter"/>
</dbReference>
<feature type="coiled-coil region" evidence="5">
    <location>
        <begin position="1174"/>
        <end position="1215"/>
    </location>
</feature>
<feature type="region of interest" description="Disordered" evidence="6">
    <location>
        <begin position="309"/>
        <end position="329"/>
    </location>
</feature>
<keyword evidence="7" id="KW-1185">Reference proteome</keyword>
<feature type="region of interest" description="Disordered" evidence="6">
    <location>
        <begin position="26"/>
        <end position="65"/>
    </location>
</feature>
<dbReference type="GO" id="GO:0097539">
    <property type="term" value="C:ciliary transition fiber"/>
    <property type="evidence" value="ECO:0007669"/>
    <property type="project" value="TreeGrafter"/>
</dbReference>
<keyword evidence="3" id="KW-0597">Phosphoprotein</keyword>
<proteinExistence type="predicted"/>
<evidence type="ECO:0000256" key="2">
    <source>
        <dbReference type="ARBA" id="ARBA00022490"/>
    </source>
</evidence>
<evidence type="ECO:0000256" key="6">
    <source>
        <dbReference type="SAM" id="MobiDB-lite"/>
    </source>
</evidence>
<reference evidence="8" key="1">
    <citation type="submission" date="2025-08" db="UniProtKB">
        <authorList>
            <consortium name="RefSeq"/>
        </authorList>
    </citation>
    <scope>IDENTIFICATION</scope>
    <source>
        <tissue evidence="8">Liver</tissue>
    </source>
</reference>
<feature type="region of interest" description="Disordered" evidence="6">
    <location>
        <begin position="1066"/>
        <end position="1107"/>
    </location>
</feature>
<dbReference type="InterPro" id="IPR051841">
    <property type="entry name" value="MT-Golgi_org_protein"/>
</dbReference>
<keyword evidence="4 5" id="KW-0175">Coiled coil</keyword>
<evidence type="ECO:0000256" key="3">
    <source>
        <dbReference type="ARBA" id="ARBA00022553"/>
    </source>
</evidence>
<dbReference type="OrthoDB" id="6344460at2759"/>
<evidence type="ECO:0000256" key="5">
    <source>
        <dbReference type="SAM" id="Coils"/>
    </source>
</evidence>
<dbReference type="PANTHER" id="PTHR18902:SF27">
    <property type="entry name" value="CENTROSOMAL PROTEIN OF 164 KDA"/>
    <property type="match status" value="1"/>
</dbReference>
<dbReference type="PANTHER" id="PTHR18902">
    <property type="entry name" value="NUCLEAR MITOTIC APPARATUS PROTEIN 1-RELATED"/>
    <property type="match status" value="1"/>
</dbReference>
<evidence type="ECO:0000256" key="1">
    <source>
        <dbReference type="ARBA" id="ARBA00004496"/>
    </source>
</evidence>
<feature type="region of interest" description="Disordered" evidence="6">
    <location>
        <begin position="412"/>
        <end position="443"/>
    </location>
</feature>
<organism evidence="7 8">
    <name type="scientific">Python bivittatus</name>
    <name type="common">Burmese python</name>
    <name type="synonym">Python molurus bivittatus</name>
    <dbReference type="NCBI Taxonomy" id="176946"/>
    <lineage>
        <taxon>Eukaryota</taxon>
        <taxon>Metazoa</taxon>
        <taxon>Chordata</taxon>
        <taxon>Craniata</taxon>
        <taxon>Vertebrata</taxon>
        <taxon>Euteleostomi</taxon>
        <taxon>Lepidosauria</taxon>
        <taxon>Squamata</taxon>
        <taxon>Bifurcata</taxon>
        <taxon>Unidentata</taxon>
        <taxon>Episquamata</taxon>
        <taxon>Toxicofera</taxon>
        <taxon>Serpentes</taxon>
        <taxon>Henophidia</taxon>
        <taxon>Pythonidae</taxon>
        <taxon>Python</taxon>
    </lineage>
</organism>
<dbReference type="GO" id="GO:0005813">
    <property type="term" value="C:centrosome"/>
    <property type="evidence" value="ECO:0007669"/>
    <property type="project" value="TreeGrafter"/>
</dbReference>
<evidence type="ECO:0000256" key="4">
    <source>
        <dbReference type="ARBA" id="ARBA00023054"/>
    </source>
</evidence>
<feature type="compositionally biased region" description="Basic and acidic residues" evidence="6">
    <location>
        <begin position="1066"/>
        <end position="1085"/>
    </location>
</feature>
<keyword evidence="2" id="KW-0963">Cytoplasm</keyword>
<comment type="subcellular location">
    <subcellularLocation>
        <location evidence="1">Cytoplasm</location>
    </subcellularLocation>
</comment>
<name>A0A9F5IIS0_PYTBI</name>